<organism evidence="3 4">
    <name type="scientific">Candidatus Gottesmanbacteria bacterium RBG_16_37_8</name>
    <dbReference type="NCBI Taxonomy" id="1798371"/>
    <lineage>
        <taxon>Bacteria</taxon>
        <taxon>Candidatus Gottesmaniibacteriota</taxon>
    </lineage>
</organism>
<dbReference type="AlphaFoldDB" id="A0A1F5YT34"/>
<name>A0A1F5YT34_9BACT</name>
<keyword evidence="2" id="KW-1133">Transmembrane helix</keyword>
<keyword evidence="2" id="KW-0812">Transmembrane</keyword>
<evidence type="ECO:0000313" key="3">
    <source>
        <dbReference type="EMBL" id="OGG03274.1"/>
    </source>
</evidence>
<feature type="region of interest" description="Disordered" evidence="1">
    <location>
        <begin position="1"/>
        <end position="24"/>
    </location>
</feature>
<dbReference type="Proteomes" id="UP000176665">
    <property type="component" value="Unassembled WGS sequence"/>
</dbReference>
<evidence type="ECO:0000256" key="2">
    <source>
        <dbReference type="SAM" id="Phobius"/>
    </source>
</evidence>
<comment type="caution">
    <text evidence="3">The sequence shown here is derived from an EMBL/GenBank/DDBJ whole genome shotgun (WGS) entry which is preliminary data.</text>
</comment>
<feature type="compositionally biased region" description="Basic and acidic residues" evidence="1">
    <location>
        <begin position="12"/>
        <end position="22"/>
    </location>
</feature>
<evidence type="ECO:0000313" key="4">
    <source>
        <dbReference type="Proteomes" id="UP000176665"/>
    </source>
</evidence>
<sequence>MDNQDSETLNGIKEDSEKEELKTAATKPKVNFKDRFLKLKNKISAPSFFQRSRRSRLLNQRGTTKKNLYIVAGAVILLIIIVVLLTNVAGLTGQRLSTASNQPEIESPLATEKIGRIFEFPFKDDKNNVIGKVSYTIENAEIRNQIYVKGQQANALKGKTFLIVALKLKNDYKQGIKINTRDYIRLSANNNKNEWLAPNIHNDPVEVQAQSIENTRLGFIINEKDSNLLLRIGEIAGPKEEIKLKIK</sequence>
<feature type="transmembrane region" description="Helical" evidence="2">
    <location>
        <begin position="68"/>
        <end position="91"/>
    </location>
</feature>
<evidence type="ECO:0008006" key="5">
    <source>
        <dbReference type="Google" id="ProtNLM"/>
    </source>
</evidence>
<accession>A0A1F5YT34</accession>
<evidence type="ECO:0000256" key="1">
    <source>
        <dbReference type="SAM" id="MobiDB-lite"/>
    </source>
</evidence>
<gene>
    <name evidence="3" type="ORF">A2W14_00340</name>
</gene>
<keyword evidence="2" id="KW-0472">Membrane</keyword>
<reference evidence="3 4" key="1">
    <citation type="journal article" date="2016" name="Nat. Commun.">
        <title>Thousands of microbial genomes shed light on interconnected biogeochemical processes in an aquifer system.</title>
        <authorList>
            <person name="Anantharaman K."/>
            <person name="Brown C.T."/>
            <person name="Hug L.A."/>
            <person name="Sharon I."/>
            <person name="Castelle C.J."/>
            <person name="Probst A.J."/>
            <person name="Thomas B.C."/>
            <person name="Singh A."/>
            <person name="Wilkins M.J."/>
            <person name="Karaoz U."/>
            <person name="Brodie E.L."/>
            <person name="Williams K.H."/>
            <person name="Hubbard S.S."/>
            <person name="Banfield J.F."/>
        </authorList>
    </citation>
    <scope>NUCLEOTIDE SEQUENCE [LARGE SCALE GENOMIC DNA]</scope>
</reference>
<protein>
    <recommendedName>
        <fullName evidence="5">DUF4352 domain-containing protein</fullName>
    </recommendedName>
</protein>
<dbReference type="EMBL" id="MFJA01000034">
    <property type="protein sequence ID" value="OGG03274.1"/>
    <property type="molecule type" value="Genomic_DNA"/>
</dbReference>
<dbReference type="STRING" id="1798371.A2W14_00340"/>
<proteinExistence type="predicted"/>